<feature type="domain" description="DUF4214" evidence="8">
    <location>
        <begin position="364"/>
        <end position="431"/>
    </location>
</feature>
<evidence type="ECO:0000313" key="10">
    <source>
        <dbReference type="Proteomes" id="UP000252554"/>
    </source>
</evidence>
<dbReference type="InterPro" id="IPR050966">
    <property type="entry name" value="Glutamyl_endopeptidase"/>
</dbReference>
<evidence type="ECO:0000256" key="1">
    <source>
        <dbReference type="ARBA" id="ARBA00008764"/>
    </source>
</evidence>
<keyword evidence="3" id="KW-0732">Signal</keyword>
<evidence type="ECO:0000259" key="8">
    <source>
        <dbReference type="Pfam" id="PF13946"/>
    </source>
</evidence>
<proteinExistence type="inferred from homology"/>
<gene>
    <name evidence="9" type="ORF">DQ403_13175</name>
</gene>
<comment type="caution">
    <text evidence="9">The sequence shown here is derived from an EMBL/GenBank/DDBJ whole genome shotgun (WGS) entry which is preliminary data.</text>
</comment>
<dbReference type="Pfam" id="PF00089">
    <property type="entry name" value="Trypsin"/>
    <property type="match status" value="1"/>
</dbReference>
<dbReference type="SUPFAM" id="SSF50494">
    <property type="entry name" value="Trypsin-like serine proteases"/>
    <property type="match status" value="1"/>
</dbReference>
<accession>A0A365PU62</accession>
<dbReference type="AlphaFoldDB" id="A0A365PU62"/>
<dbReference type="InterPro" id="IPR011049">
    <property type="entry name" value="Serralysin-like_metalloprot_C"/>
</dbReference>
<dbReference type="EMBL" id="QNTV01000009">
    <property type="protein sequence ID" value="RBA56863.1"/>
    <property type="molecule type" value="Genomic_DNA"/>
</dbReference>
<dbReference type="InterPro" id="IPR001254">
    <property type="entry name" value="Trypsin_dom"/>
</dbReference>
<feature type="domain" description="Peptidase S1" evidence="7">
    <location>
        <begin position="30"/>
        <end position="212"/>
    </location>
</feature>
<dbReference type="GO" id="GO:0006508">
    <property type="term" value="P:proteolysis"/>
    <property type="evidence" value="ECO:0007669"/>
    <property type="project" value="UniProtKB-KW"/>
</dbReference>
<evidence type="ECO:0000256" key="5">
    <source>
        <dbReference type="ARBA" id="ARBA00022825"/>
    </source>
</evidence>
<dbReference type="EC" id="3.4.21.-" evidence="6"/>
<organism evidence="9 10">
    <name type="scientific">Stutzerimonas zhaodongensis</name>
    <dbReference type="NCBI Taxonomy" id="1176257"/>
    <lineage>
        <taxon>Bacteria</taxon>
        <taxon>Pseudomonadati</taxon>
        <taxon>Pseudomonadota</taxon>
        <taxon>Gammaproteobacteria</taxon>
        <taxon>Pseudomonadales</taxon>
        <taxon>Pseudomonadaceae</taxon>
        <taxon>Stutzerimonas</taxon>
    </lineage>
</organism>
<protein>
    <recommendedName>
        <fullName evidence="6">Serine protease</fullName>
        <ecNumber evidence="6">3.4.21.-</ecNumber>
    </recommendedName>
</protein>
<name>A0A365PU62_9GAMM</name>
<evidence type="ECO:0000256" key="3">
    <source>
        <dbReference type="ARBA" id="ARBA00022729"/>
    </source>
</evidence>
<sequence length="445" mass="47781">MLNREITELGAYPYRAVAHLYVTFPDGSVALGTGAVVGRNDVLTATHVVYNPDAGGWATDLKLAVGVDYNSRAGAAETRPLTRLDQFEWRINAFPARTFTDDDHRTLTLSESQYDVALIGLSEAVGDQVGYFGVASGYDAPQTAYQIGYPGGSTGMMYGAVQVERNATYGVYHARASETNELMGPGSSGGPLFVWQDETAMVIGVRSSGSSTSAYWADIGFTYASLNDSIIANDTLLGPAAGRLIAGSAGADILHATAGLDRVEAGAGLDTLIYPLSHEHYRIWIDETTVQVARPDMLADSDVLIDVERLRFDDGVLALDVGAGETAGSAYRLYQAAFDRQPEQDGLAYWIELMDAGLGSQEVASRFVGSREFGGLYGIQPTAEILITGYYQNVLDRAPEASGYTYWQGRMEAGLDAAEMLVLFSESNENLIKTAGMIDEGIWLG</sequence>
<dbReference type="GO" id="GO:0004252">
    <property type="term" value="F:serine-type endopeptidase activity"/>
    <property type="evidence" value="ECO:0007669"/>
    <property type="project" value="InterPro"/>
</dbReference>
<dbReference type="PRINTS" id="PR00839">
    <property type="entry name" value="V8PROTEASE"/>
</dbReference>
<comment type="similarity">
    <text evidence="1 6">Belongs to the peptidase S1B family.</text>
</comment>
<dbReference type="Pfam" id="PF13946">
    <property type="entry name" value="DUF4214"/>
    <property type="match status" value="1"/>
</dbReference>
<evidence type="ECO:0000256" key="6">
    <source>
        <dbReference type="RuleBase" id="RU004296"/>
    </source>
</evidence>
<evidence type="ECO:0000313" key="9">
    <source>
        <dbReference type="EMBL" id="RBA56863.1"/>
    </source>
</evidence>
<keyword evidence="4 6" id="KW-0378">Hydrolase</keyword>
<keyword evidence="5 6" id="KW-0720">Serine protease</keyword>
<dbReference type="InterPro" id="IPR043504">
    <property type="entry name" value="Peptidase_S1_PA_chymotrypsin"/>
</dbReference>
<keyword evidence="2 6" id="KW-0645">Protease</keyword>
<reference evidence="9 10" key="1">
    <citation type="submission" date="2018-06" db="EMBL/GenBank/DDBJ databases">
        <title>Whole genome sequencing of four bacterial strains from South Shetland trench revealing bio-synthetic gene clusters.</title>
        <authorList>
            <person name="Abdel-Mageed W.M."/>
            <person name="Lehri B."/>
            <person name="Jarmusch S.A."/>
            <person name="Miranda K."/>
            <person name="Goodfellow M."/>
            <person name="Jaspars M."/>
            <person name="Karlyshev A.V."/>
        </authorList>
    </citation>
    <scope>NUCLEOTIDE SEQUENCE [LARGE SCALE GENOMIC DNA]</scope>
    <source>
        <strain evidence="9 10">SST2</strain>
    </source>
</reference>
<dbReference type="SUPFAM" id="SSF51120">
    <property type="entry name" value="beta-Roll"/>
    <property type="match status" value="1"/>
</dbReference>
<dbReference type="InterPro" id="IPR008256">
    <property type="entry name" value="Peptidase_S1B"/>
</dbReference>
<evidence type="ECO:0000256" key="2">
    <source>
        <dbReference type="ARBA" id="ARBA00022670"/>
    </source>
</evidence>
<dbReference type="Gene3D" id="2.40.10.10">
    <property type="entry name" value="Trypsin-like serine proteases"/>
    <property type="match status" value="2"/>
</dbReference>
<evidence type="ECO:0000259" key="7">
    <source>
        <dbReference type="Pfam" id="PF00089"/>
    </source>
</evidence>
<dbReference type="InterPro" id="IPR009003">
    <property type="entry name" value="Peptidase_S1_PA"/>
</dbReference>
<evidence type="ECO:0000256" key="4">
    <source>
        <dbReference type="ARBA" id="ARBA00022801"/>
    </source>
</evidence>
<dbReference type="PANTHER" id="PTHR15462">
    <property type="entry name" value="SERINE PROTEASE"/>
    <property type="match status" value="1"/>
</dbReference>
<dbReference type="Proteomes" id="UP000252554">
    <property type="component" value="Unassembled WGS sequence"/>
</dbReference>
<dbReference type="InterPro" id="IPR025282">
    <property type="entry name" value="DUF4214"/>
</dbReference>
<dbReference type="PANTHER" id="PTHR15462:SF8">
    <property type="entry name" value="SERINE PROTEASE"/>
    <property type="match status" value="1"/>
</dbReference>